<dbReference type="SUPFAM" id="SSF51735">
    <property type="entry name" value="NAD(P)-binding Rossmann-fold domains"/>
    <property type="match status" value="1"/>
</dbReference>
<dbReference type="SUPFAM" id="SSF48179">
    <property type="entry name" value="6-phosphogluconate dehydrogenase C-terminal domain-like"/>
    <property type="match status" value="1"/>
</dbReference>
<dbReference type="Proteomes" id="UP000182840">
    <property type="component" value="Chromosome"/>
</dbReference>
<dbReference type="InterPro" id="IPR008927">
    <property type="entry name" value="6-PGluconate_DH-like_C_sf"/>
</dbReference>
<dbReference type="AlphaFoldDB" id="A0A1L3SUU6"/>
<dbReference type="Gene3D" id="3.40.50.720">
    <property type="entry name" value="NAD(P)-binding Rossmann-like Domain"/>
    <property type="match status" value="1"/>
</dbReference>
<evidence type="ECO:0000259" key="2">
    <source>
        <dbReference type="Pfam" id="PF01232"/>
    </source>
</evidence>
<name>A0A1L3SUU6_9HYPH</name>
<dbReference type="InterPro" id="IPR050988">
    <property type="entry name" value="Mannitol_DH/Oxidoreductase"/>
</dbReference>
<evidence type="ECO:0000259" key="3">
    <source>
        <dbReference type="Pfam" id="PF08125"/>
    </source>
</evidence>
<dbReference type="InterPro" id="IPR000669">
    <property type="entry name" value="Mannitol_DH"/>
</dbReference>
<dbReference type="GO" id="GO:0016616">
    <property type="term" value="F:oxidoreductase activity, acting on the CH-OH group of donors, NAD or NADP as acceptor"/>
    <property type="evidence" value="ECO:0007669"/>
    <property type="project" value="TreeGrafter"/>
</dbReference>
<dbReference type="STRING" id="1670800.BSQ44_18570"/>
<dbReference type="InterPro" id="IPR013131">
    <property type="entry name" value="Mannitol_DH_N"/>
</dbReference>
<evidence type="ECO:0000313" key="5">
    <source>
        <dbReference type="Proteomes" id="UP000182840"/>
    </source>
</evidence>
<reference evidence="5" key="1">
    <citation type="submission" date="2016-11" db="EMBL/GenBank/DDBJ databases">
        <title>Mesorhizobium oceanicum sp. nov., isolated from deep seawater in South China Sea.</title>
        <authorList>
            <person name="Fu G.-Y."/>
        </authorList>
    </citation>
    <scope>NUCLEOTIDE SEQUENCE [LARGE SCALE GENOMIC DNA]</scope>
    <source>
        <strain evidence="5">B7</strain>
    </source>
</reference>
<protein>
    <submittedName>
        <fullName evidence="4">Mannitol dehydrogenase</fullName>
    </submittedName>
</protein>
<keyword evidence="1" id="KW-0560">Oxidoreductase</keyword>
<dbReference type="EMBL" id="CP018171">
    <property type="protein sequence ID" value="APH73148.1"/>
    <property type="molecule type" value="Genomic_DNA"/>
</dbReference>
<dbReference type="PANTHER" id="PTHR43362:SF1">
    <property type="entry name" value="MANNITOL DEHYDROGENASE 2-RELATED"/>
    <property type="match status" value="1"/>
</dbReference>
<sequence length="497" mass="54480">MANSSPVKLGLSALSDLPDTVERPTYRRSDLSPGILHVGVGNFHRAHQAMYMHRLFEKGRDRDWAIVGGGVRPSDTSMRDRLSAQDWLTTVVELDPAGLSARVCGSMIDFVPVQPEALIAAMARPEIRIVSLTVTEGGYFIDAGTGGFDASHPDILADLGDRENPKTVFGAIIAALARRREADLPPFTVMSCDNLPENGHVTRQAVIGLARSMRPGMEDWIASNVAFPNGMVDCITPATGPREIALVRDRFGIDDAAPVVCEPFRQWVLEDIFPHGRPALEEVGVQFVPDVAPYELMKLRILNGGHAAIAYISGLLGIRYVHDAMRHPLVSGFLERLEREEIMPTVPTPPGEHLEAYYRKIVERFSNPEVGDTVARLCLDGSNRQPKFILPTIADRLRDGRSVEGLALEVALWCRYCAAIDEEGRAIEIDDPMADELKRRAREAKTDPSAWLGMSRVFGPLAGYDPFAKPFAAALAALWQDGVSAVVGRYLRGDTPA</sequence>
<gene>
    <name evidence="4" type="ORF">BSQ44_18570</name>
</gene>
<dbReference type="Pfam" id="PF01232">
    <property type="entry name" value="Mannitol_dh"/>
    <property type="match status" value="1"/>
</dbReference>
<dbReference type="InterPro" id="IPR013118">
    <property type="entry name" value="Mannitol_DH_C"/>
</dbReference>
<proteinExistence type="predicted"/>
<dbReference type="PANTHER" id="PTHR43362">
    <property type="entry name" value="MANNITOL DEHYDROGENASE DSF1-RELATED"/>
    <property type="match status" value="1"/>
</dbReference>
<organism evidence="4 5">
    <name type="scientific">Aquibium oceanicum</name>
    <dbReference type="NCBI Taxonomy" id="1670800"/>
    <lineage>
        <taxon>Bacteria</taxon>
        <taxon>Pseudomonadati</taxon>
        <taxon>Pseudomonadota</taxon>
        <taxon>Alphaproteobacteria</taxon>
        <taxon>Hyphomicrobiales</taxon>
        <taxon>Phyllobacteriaceae</taxon>
        <taxon>Aquibium</taxon>
    </lineage>
</organism>
<keyword evidence="5" id="KW-1185">Reference proteome</keyword>
<accession>A0A1L3SUU6</accession>
<dbReference type="InterPro" id="IPR036291">
    <property type="entry name" value="NAD(P)-bd_dom_sf"/>
</dbReference>
<dbReference type="RefSeq" id="WP_072606619.1">
    <property type="nucleotide sequence ID" value="NZ_CP018171.1"/>
</dbReference>
<evidence type="ECO:0000313" key="4">
    <source>
        <dbReference type="EMBL" id="APH73148.1"/>
    </source>
</evidence>
<dbReference type="KEGG" id="meso:BSQ44_18570"/>
<dbReference type="Pfam" id="PF08125">
    <property type="entry name" value="Mannitol_dh_C"/>
    <property type="match status" value="1"/>
</dbReference>
<feature type="domain" description="Mannitol dehydrogenase N-terminal" evidence="2">
    <location>
        <begin position="34"/>
        <end position="281"/>
    </location>
</feature>
<dbReference type="PRINTS" id="PR00084">
    <property type="entry name" value="MTLDHDRGNASE"/>
</dbReference>
<evidence type="ECO:0000256" key="1">
    <source>
        <dbReference type="ARBA" id="ARBA00023002"/>
    </source>
</evidence>
<dbReference type="Gene3D" id="1.10.1040.10">
    <property type="entry name" value="N-(1-d-carboxylethyl)-l-norvaline Dehydrogenase, domain 2"/>
    <property type="match status" value="1"/>
</dbReference>
<dbReference type="OrthoDB" id="271711at2"/>
<dbReference type="InterPro" id="IPR013328">
    <property type="entry name" value="6PGD_dom2"/>
</dbReference>
<feature type="domain" description="Mannitol dehydrogenase C-terminal" evidence="3">
    <location>
        <begin position="290"/>
        <end position="479"/>
    </location>
</feature>